<dbReference type="RefSeq" id="WP_171026588.1">
    <property type="nucleotide sequence ID" value="NZ_BAABXN010000001.1"/>
</dbReference>
<protein>
    <submittedName>
        <fullName evidence="1">Uncharacterized protein</fullName>
    </submittedName>
</protein>
<dbReference type="Proteomes" id="UP001549106">
    <property type="component" value="Unassembled WGS sequence"/>
</dbReference>
<evidence type="ECO:0000313" key="1">
    <source>
        <dbReference type="EMBL" id="MET3749649.1"/>
    </source>
</evidence>
<keyword evidence="2" id="KW-1185">Reference proteome</keyword>
<gene>
    <name evidence="1" type="ORF">ABID24_000883</name>
</gene>
<proteinExistence type="predicted"/>
<name>A0ABV2LZL9_9FIRM</name>
<organism evidence="1 2">
    <name type="scientific">Blautia caecimuris</name>
    <dbReference type="NCBI Taxonomy" id="1796615"/>
    <lineage>
        <taxon>Bacteria</taxon>
        <taxon>Bacillati</taxon>
        <taxon>Bacillota</taxon>
        <taxon>Clostridia</taxon>
        <taxon>Lachnospirales</taxon>
        <taxon>Lachnospiraceae</taxon>
        <taxon>Blautia</taxon>
    </lineage>
</organism>
<comment type="caution">
    <text evidence="1">The sequence shown here is derived from an EMBL/GenBank/DDBJ whole genome shotgun (WGS) entry which is preliminary data.</text>
</comment>
<dbReference type="EMBL" id="JBEPMJ010000004">
    <property type="protein sequence ID" value="MET3749649.1"/>
    <property type="molecule type" value="Genomic_DNA"/>
</dbReference>
<reference evidence="1 2" key="1">
    <citation type="submission" date="2024-06" db="EMBL/GenBank/DDBJ databases">
        <title>Genomic Encyclopedia of Type Strains, Phase IV (KMG-IV): sequencing the most valuable type-strain genomes for metagenomic binning, comparative biology and taxonomic classification.</title>
        <authorList>
            <person name="Goeker M."/>
        </authorList>
    </citation>
    <scope>NUCLEOTIDE SEQUENCE [LARGE SCALE GENOMIC DNA]</scope>
    <source>
        <strain evidence="1 2">DSM 29492</strain>
    </source>
</reference>
<evidence type="ECO:0000313" key="2">
    <source>
        <dbReference type="Proteomes" id="UP001549106"/>
    </source>
</evidence>
<accession>A0ABV2LZL9</accession>
<sequence>MLGTLDTYRFFGTGTVLTNIKKEGEAVVELDQFKSILATYTEPLVEVRDSL</sequence>